<evidence type="ECO:0000256" key="11">
    <source>
        <dbReference type="ARBA" id="ARBA00030245"/>
    </source>
</evidence>
<keyword evidence="8" id="KW-0694">RNA-binding</keyword>
<dbReference type="Gene3D" id="3.40.50.1000">
    <property type="entry name" value="HAD superfamily/HAD-like"/>
    <property type="match status" value="1"/>
</dbReference>
<dbReference type="SUPFAM" id="SSF56784">
    <property type="entry name" value="HAD-like"/>
    <property type="match status" value="1"/>
</dbReference>
<evidence type="ECO:0000256" key="4">
    <source>
        <dbReference type="ARBA" id="ARBA00022581"/>
    </source>
</evidence>
<dbReference type="GO" id="GO:0051607">
    <property type="term" value="P:defense response to virus"/>
    <property type="evidence" value="ECO:0007669"/>
    <property type="project" value="UniProtKB-ARBA"/>
</dbReference>
<keyword evidence="4" id="KW-0945">Host-virus interaction</keyword>
<comment type="caution">
    <text evidence="14">The sequence shown here is derived from an EMBL/GenBank/DDBJ whole genome shotgun (WGS) entry which is preliminary data.</text>
</comment>
<dbReference type="GO" id="GO:0005737">
    <property type="term" value="C:cytoplasm"/>
    <property type="evidence" value="ECO:0007669"/>
    <property type="project" value="InterPro"/>
</dbReference>
<dbReference type="GO" id="GO:0005634">
    <property type="term" value="C:nucleus"/>
    <property type="evidence" value="ECO:0007669"/>
    <property type="project" value="UniProtKB-ARBA"/>
</dbReference>
<protein>
    <recommendedName>
        <fullName evidence="11">mRNA cap-binding protein</fullName>
    </recommendedName>
</protein>
<evidence type="ECO:0000256" key="2">
    <source>
        <dbReference type="ARBA" id="ARBA00022490"/>
    </source>
</evidence>
<organism evidence="14 15">
    <name type="scientific">Phaseolus coccineus</name>
    <name type="common">Scarlet runner bean</name>
    <name type="synonym">Phaseolus multiflorus</name>
    <dbReference type="NCBI Taxonomy" id="3886"/>
    <lineage>
        <taxon>Eukaryota</taxon>
        <taxon>Viridiplantae</taxon>
        <taxon>Streptophyta</taxon>
        <taxon>Embryophyta</taxon>
        <taxon>Tracheophyta</taxon>
        <taxon>Spermatophyta</taxon>
        <taxon>Magnoliopsida</taxon>
        <taxon>eudicotyledons</taxon>
        <taxon>Gunneridae</taxon>
        <taxon>Pentapetalae</taxon>
        <taxon>rosids</taxon>
        <taxon>fabids</taxon>
        <taxon>Fabales</taxon>
        <taxon>Fabaceae</taxon>
        <taxon>Papilionoideae</taxon>
        <taxon>50 kb inversion clade</taxon>
        <taxon>NPAAA clade</taxon>
        <taxon>indigoferoid/millettioid clade</taxon>
        <taxon>Phaseoleae</taxon>
        <taxon>Phaseolus</taxon>
    </lineage>
</organism>
<sequence>MGKALWWCLVLTCLLVPLAGAADWNILKLQTHDGLKISLKNYCESWRMNVELHNIREFQVVPEECIEYIGKYVTSTQYNVDSQRATEECLVYLSTSCNLKKDGLDAWIFDIDDTLLSTVPYYKDNLYGGRKLNVTSLEEWMKMGNAPALDHSLKLYNELKTRGVQILLVTSRKEYLRSTTVDNLVKVGYYGWTKIVFRDPANELVSVQKYKSDVRKQIINDGYRIWGILGNQYSSIEGIPSPKRTFKLPNPMYYVGANTYKALKHNLTPLSVAERERERKMATDEEVVAAAPAPVVEAGLKHKLERKWTFWCDNQSKPKQGAAWGTSLRKVYTFDTVEEFWCLYDQIFKPSKLQNNADFHLFKTGVEPKWEDPECANGGKWTVTSNIGRKANLDNMWLETLMALIGEQFEDAEDICGVVASVRQWQDKLSLWTKTAANEAAQMSIGRKWKEIIDVNDKITYNFHDDSRTKGATKGRYTV</sequence>
<evidence type="ECO:0000256" key="9">
    <source>
        <dbReference type="ARBA" id="ARBA00022917"/>
    </source>
</evidence>
<dbReference type="Gene3D" id="3.30.760.10">
    <property type="entry name" value="RNA Cap, Translation Initiation Factor Eif4e"/>
    <property type="match status" value="1"/>
</dbReference>
<dbReference type="InterPro" id="IPR036412">
    <property type="entry name" value="HAD-like_sf"/>
</dbReference>
<dbReference type="PROSITE" id="PS00813">
    <property type="entry name" value="IF4E"/>
    <property type="match status" value="1"/>
</dbReference>
<evidence type="ECO:0000256" key="10">
    <source>
        <dbReference type="ARBA" id="ARBA00023157"/>
    </source>
</evidence>
<dbReference type="PANTHER" id="PTHR31284:SF24">
    <property type="entry name" value="ACID PHOSPHATASE"/>
    <property type="match status" value="1"/>
</dbReference>
<dbReference type="InterPro" id="IPR005519">
    <property type="entry name" value="Acid_phosphat_B-like"/>
</dbReference>
<dbReference type="AlphaFoldDB" id="A0AAN9MP46"/>
<dbReference type="FunFam" id="3.30.760.10:FF:000003">
    <property type="entry name" value="Eukaryotic translation initiation factor 4E"/>
    <property type="match status" value="1"/>
</dbReference>
<dbReference type="GO" id="GO:0003743">
    <property type="term" value="F:translation initiation factor activity"/>
    <property type="evidence" value="ECO:0007669"/>
    <property type="project" value="UniProtKB-KW"/>
</dbReference>
<evidence type="ECO:0000256" key="3">
    <source>
        <dbReference type="ARBA" id="ARBA00022540"/>
    </source>
</evidence>
<dbReference type="Pfam" id="PF01652">
    <property type="entry name" value="IF4E"/>
    <property type="match status" value="1"/>
</dbReference>
<evidence type="ECO:0000313" key="15">
    <source>
        <dbReference type="Proteomes" id="UP001374584"/>
    </source>
</evidence>
<gene>
    <name evidence="14" type="ORF">VNO80_14213</name>
</gene>
<keyword evidence="6" id="KW-0611">Plant defense</keyword>
<dbReference type="InterPro" id="IPR023214">
    <property type="entry name" value="HAD_sf"/>
</dbReference>
<dbReference type="GO" id="GO:0003723">
    <property type="term" value="F:RNA binding"/>
    <property type="evidence" value="ECO:0007669"/>
    <property type="project" value="UniProtKB-KW"/>
</dbReference>
<dbReference type="Proteomes" id="UP001374584">
    <property type="component" value="Unassembled WGS sequence"/>
</dbReference>
<evidence type="ECO:0000256" key="7">
    <source>
        <dbReference type="ARBA" id="ARBA00022845"/>
    </source>
</evidence>
<comment type="function">
    <text evidence="12">(Microbial infection) Susceptibility host factor required for viral infection by recruiting viral RNAs to the host ribosomal complex via an interaction with viral genome-linked protein (VPg).</text>
</comment>
<dbReference type="Pfam" id="PF03767">
    <property type="entry name" value="Acid_phosphat_B"/>
    <property type="match status" value="1"/>
</dbReference>
<reference evidence="14 15" key="1">
    <citation type="submission" date="2024-01" db="EMBL/GenBank/DDBJ databases">
        <title>The genomes of 5 underutilized Papilionoideae crops provide insights into root nodulation and disease resistanc.</title>
        <authorList>
            <person name="Jiang F."/>
        </authorList>
    </citation>
    <scope>NUCLEOTIDE SEQUENCE [LARGE SCALE GENOMIC DNA]</scope>
    <source>
        <strain evidence="14">JINMINGXINNONG_FW02</strain>
        <tissue evidence="14">Leaves</tissue>
    </source>
</reference>
<feature type="signal peptide" evidence="13">
    <location>
        <begin position="1"/>
        <end position="21"/>
    </location>
</feature>
<evidence type="ECO:0000256" key="12">
    <source>
        <dbReference type="ARBA" id="ARBA00053317"/>
    </source>
</evidence>
<dbReference type="InterPro" id="IPR010028">
    <property type="entry name" value="Acid_phosphatase_pln"/>
</dbReference>
<dbReference type="PANTHER" id="PTHR31284">
    <property type="entry name" value="ACID PHOSPHATASE-LIKE PROTEIN"/>
    <property type="match status" value="1"/>
</dbReference>
<evidence type="ECO:0000256" key="6">
    <source>
        <dbReference type="ARBA" id="ARBA00022821"/>
    </source>
</evidence>
<name>A0AAN9MP46_PHACN</name>
<dbReference type="EMBL" id="JAYMYR010000006">
    <property type="protein sequence ID" value="KAK7354968.1"/>
    <property type="molecule type" value="Genomic_DNA"/>
</dbReference>
<dbReference type="InterPro" id="IPR023398">
    <property type="entry name" value="TIF_eIF4e-like"/>
</dbReference>
<dbReference type="InterPro" id="IPR001040">
    <property type="entry name" value="TIF_eIF_4E"/>
</dbReference>
<keyword evidence="3" id="KW-0396">Initiation factor</keyword>
<dbReference type="GO" id="GO:0006417">
    <property type="term" value="P:regulation of translation"/>
    <property type="evidence" value="ECO:0007669"/>
    <property type="project" value="UniProtKB-KW"/>
</dbReference>
<feature type="chain" id="PRO_5042823511" description="mRNA cap-binding protein" evidence="13">
    <location>
        <begin position="22"/>
        <end position="479"/>
    </location>
</feature>
<keyword evidence="9" id="KW-0648">Protein biosynthesis</keyword>
<evidence type="ECO:0000256" key="5">
    <source>
        <dbReference type="ARBA" id="ARBA00022729"/>
    </source>
</evidence>
<dbReference type="SUPFAM" id="SSF55418">
    <property type="entry name" value="eIF4e-like"/>
    <property type="match status" value="1"/>
</dbReference>
<keyword evidence="2" id="KW-0963">Cytoplasm</keyword>
<evidence type="ECO:0000313" key="14">
    <source>
        <dbReference type="EMBL" id="KAK7354968.1"/>
    </source>
</evidence>
<dbReference type="InterPro" id="IPR019770">
    <property type="entry name" value="TIF_eIF_4E_CS"/>
</dbReference>
<keyword evidence="15" id="KW-1185">Reference proteome</keyword>
<evidence type="ECO:0000256" key="1">
    <source>
        <dbReference type="ARBA" id="ARBA00009860"/>
    </source>
</evidence>
<accession>A0AAN9MP46</accession>
<keyword evidence="7" id="KW-0810">Translation regulation</keyword>
<proteinExistence type="inferred from homology"/>
<comment type="similarity">
    <text evidence="1">Belongs to the eukaryotic initiation factor 4E family.</text>
</comment>
<keyword evidence="10" id="KW-1015">Disulfide bond</keyword>
<keyword evidence="5 13" id="KW-0732">Signal</keyword>
<evidence type="ECO:0000256" key="13">
    <source>
        <dbReference type="SAM" id="SignalP"/>
    </source>
</evidence>
<dbReference type="GO" id="GO:0003993">
    <property type="term" value="F:acid phosphatase activity"/>
    <property type="evidence" value="ECO:0007669"/>
    <property type="project" value="InterPro"/>
</dbReference>
<evidence type="ECO:0000256" key="8">
    <source>
        <dbReference type="ARBA" id="ARBA00022884"/>
    </source>
</evidence>
<dbReference type="NCBIfam" id="TIGR01675">
    <property type="entry name" value="plant-AP"/>
    <property type="match status" value="1"/>
</dbReference>